<comment type="caution">
    <text evidence="1">The sequence shown here is derived from an EMBL/GenBank/DDBJ whole genome shotgun (WGS) entry which is preliminary data.</text>
</comment>
<organism evidence="1 2">
    <name type="scientific">Candidatus Magnetoglobus multicellularis str. Araruama</name>
    <dbReference type="NCBI Taxonomy" id="890399"/>
    <lineage>
        <taxon>Bacteria</taxon>
        <taxon>Pseudomonadati</taxon>
        <taxon>Thermodesulfobacteriota</taxon>
        <taxon>Desulfobacteria</taxon>
        <taxon>Desulfobacterales</taxon>
        <taxon>Desulfobacteraceae</taxon>
        <taxon>Candidatus Magnetoglobus</taxon>
    </lineage>
</organism>
<protein>
    <submittedName>
        <fullName evidence="1">Uncharacterized protein</fullName>
    </submittedName>
</protein>
<accession>A0A1V1P1E9</accession>
<evidence type="ECO:0000313" key="2">
    <source>
        <dbReference type="Proteomes" id="UP000189670"/>
    </source>
</evidence>
<dbReference type="AlphaFoldDB" id="A0A1V1P1E9"/>
<name>A0A1V1P1E9_9BACT</name>
<proteinExistence type="predicted"/>
<gene>
    <name evidence="1" type="ORF">OMM_10371</name>
</gene>
<reference evidence="2" key="1">
    <citation type="submission" date="2012-11" db="EMBL/GenBank/DDBJ databases">
        <authorList>
            <person name="Lucero-Rivera Y.E."/>
            <person name="Tovar-Ramirez D."/>
        </authorList>
    </citation>
    <scope>NUCLEOTIDE SEQUENCE [LARGE SCALE GENOMIC DNA]</scope>
    <source>
        <strain evidence="2">Araruama</strain>
    </source>
</reference>
<sequence length="89" mass="10374">MNNTFFQFWSNPDNILNASISQMQQFQEQVMSGFFSQKLNFPHMGLMREELDNITETVNAGQDYMTALTKFLQSFSMPYAEGLLEFVKK</sequence>
<evidence type="ECO:0000313" key="1">
    <source>
        <dbReference type="EMBL" id="ETR68586.1"/>
    </source>
</evidence>
<dbReference type="Proteomes" id="UP000189670">
    <property type="component" value="Unassembled WGS sequence"/>
</dbReference>
<dbReference type="EMBL" id="ATBP01000900">
    <property type="protein sequence ID" value="ETR68586.1"/>
    <property type="molecule type" value="Genomic_DNA"/>
</dbReference>